<evidence type="ECO:0000256" key="4">
    <source>
        <dbReference type="ARBA" id="ARBA00022833"/>
    </source>
</evidence>
<protein>
    <submittedName>
        <fullName evidence="7">E3 ubiquitin-protein ligase MYCBP2</fullName>
    </submittedName>
</protein>
<sequence>MLSLAAVQAVQAAAGLGAIVALRPAAEGLLVREAAGGEDWVLVARGAVGRAPGAAARERQAEARDVKVTEAAALADEPNGSQCVEMSAQLIRLARQAPLRGEDIRRTMENLSEAMALLAQRRSEAEHRALVELKRAQRTCCKCDVTAEDTYADLVELSNCGHCMCTDCFRGHVLAAAPRPCCTFPFCECAIAELDVRATLRPEELEAYISAGVRNIADQICQCPKCQKVIALDRDKHDARNAGRVRCVCQETFCADCRASPFHEGMTCEEMRSTRPCRFCKTRVICALAASPGDIVVCASQACQQESRAVCGKVRQDCGHPCGGLAEESSCPAECFACLGSERSCGICLFPLEEGASMVLSCGHAMHVNCVRERFEAEKSAERASLTFSRCPVCKTDMAHPEALECEFLAVNELRSSIQGVLDEARGRASPAEALLEDDAIPTETTCLHTVRIRALNDVTVSKWNSQLGMFVICEPPCGDMTILLLYRSSQLRCIANDMST</sequence>
<evidence type="ECO:0000256" key="3">
    <source>
        <dbReference type="ARBA" id="ARBA00022786"/>
    </source>
</evidence>
<feature type="domain" description="RING-type" evidence="6">
    <location>
        <begin position="345"/>
        <end position="395"/>
    </location>
</feature>
<dbReference type="EMBL" id="BEYU01000071">
    <property type="protein sequence ID" value="GBG30124.1"/>
    <property type="molecule type" value="Genomic_DNA"/>
</dbReference>
<dbReference type="GO" id="GO:0061630">
    <property type="term" value="F:ubiquitin protein ligase activity"/>
    <property type="evidence" value="ECO:0007669"/>
    <property type="project" value="TreeGrafter"/>
</dbReference>
<accession>A0A2R5GQH5</accession>
<dbReference type="SUPFAM" id="SSF57850">
    <property type="entry name" value="RING/U-box"/>
    <property type="match status" value="2"/>
</dbReference>
<keyword evidence="1" id="KW-0479">Metal-binding</keyword>
<evidence type="ECO:0000256" key="5">
    <source>
        <dbReference type="PROSITE-ProRule" id="PRU00175"/>
    </source>
</evidence>
<keyword evidence="4" id="KW-0862">Zinc</keyword>
<evidence type="ECO:0000313" key="8">
    <source>
        <dbReference type="Proteomes" id="UP000241890"/>
    </source>
</evidence>
<evidence type="ECO:0000313" key="7">
    <source>
        <dbReference type="EMBL" id="GBG30124.1"/>
    </source>
</evidence>
<keyword evidence="3" id="KW-0833">Ubl conjugation pathway</keyword>
<dbReference type="InterPro" id="IPR001841">
    <property type="entry name" value="Znf_RING"/>
</dbReference>
<dbReference type="Proteomes" id="UP000241890">
    <property type="component" value="Unassembled WGS sequence"/>
</dbReference>
<dbReference type="InParanoid" id="A0A2R5GQH5"/>
<organism evidence="7 8">
    <name type="scientific">Hondaea fermentalgiana</name>
    <dbReference type="NCBI Taxonomy" id="2315210"/>
    <lineage>
        <taxon>Eukaryota</taxon>
        <taxon>Sar</taxon>
        <taxon>Stramenopiles</taxon>
        <taxon>Bigyra</taxon>
        <taxon>Labyrinthulomycetes</taxon>
        <taxon>Thraustochytrida</taxon>
        <taxon>Thraustochytriidae</taxon>
        <taxon>Hondaea</taxon>
    </lineage>
</organism>
<dbReference type="SMART" id="SM00184">
    <property type="entry name" value="RING"/>
    <property type="match status" value="2"/>
</dbReference>
<keyword evidence="2 5" id="KW-0863">Zinc-finger</keyword>
<proteinExistence type="predicted"/>
<dbReference type="PANTHER" id="PTHR45943">
    <property type="entry name" value="E3 UBIQUITIN-PROTEIN LIGASE MYCBP2"/>
    <property type="match status" value="1"/>
</dbReference>
<dbReference type="Gene3D" id="3.30.40.10">
    <property type="entry name" value="Zinc/RING finger domain, C3HC4 (zinc finger)"/>
    <property type="match status" value="1"/>
</dbReference>
<reference evidence="7 8" key="1">
    <citation type="submission" date="2017-12" db="EMBL/GenBank/DDBJ databases">
        <title>Sequencing, de novo assembly and annotation of complete genome of a new Thraustochytrid species, strain FCC1311.</title>
        <authorList>
            <person name="Sedici K."/>
            <person name="Godart F."/>
            <person name="Aiese Cigliano R."/>
            <person name="Sanseverino W."/>
            <person name="Barakat M."/>
            <person name="Ortet P."/>
            <person name="Marechal E."/>
            <person name="Cagnac O."/>
            <person name="Amato A."/>
        </authorList>
    </citation>
    <scope>NUCLEOTIDE SEQUENCE [LARGE SCALE GENOMIC DNA]</scope>
</reference>
<evidence type="ECO:0000256" key="2">
    <source>
        <dbReference type="ARBA" id="ARBA00022771"/>
    </source>
</evidence>
<comment type="caution">
    <text evidence="7">The sequence shown here is derived from an EMBL/GenBank/DDBJ whole genome shotgun (WGS) entry which is preliminary data.</text>
</comment>
<dbReference type="GO" id="GO:0005886">
    <property type="term" value="C:plasma membrane"/>
    <property type="evidence" value="ECO:0007669"/>
    <property type="project" value="TreeGrafter"/>
</dbReference>
<dbReference type="InterPro" id="IPR013083">
    <property type="entry name" value="Znf_RING/FYVE/PHD"/>
</dbReference>
<dbReference type="AlphaFoldDB" id="A0A2R5GQH5"/>
<dbReference type="InterPro" id="IPR002867">
    <property type="entry name" value="IBR_dom"/>
</dbReference>
<dbReference type="OrthoDB" id="261960at2759"/>
<keyword evidence="8" id="KW-1185">Reference proteome</keyword>
<evidence type="ECO:0000256" key="1">
    <source>
        <dbReference type="ARBA" id="ARBA00022723"/>
    </source>
</evidence>
<evidence type="ECO:0000259" key="6">
    <source>
        <dbReference type="PROSITE" id="PS50089"/>
    </source>
</evidence>
<dbReference type="Pfam" id="PF13639">
    <property type="entry name" value="zf-RING_2"/>
    <property type="match status" value="1"/>
</dbReference>
<dbReference type="GO" id="GO:0005634">
    <property type="term" value="C:nucleus"/>
    <property type="evidence" value="ECO:0007669"/>
    <property type="project" value="TreeGrafter"/>
</dbReference>
<dbReference type="GO" id="GO:0008270">
    <property type="term" value="F:zinc ion binding"/>
    <property type="evidence" value="ECO:0007669"/>
    <property type="project" value="UniProtKB-KW"/>
</dbReference>
<dbReference type="PROSITE" id="PS50089">
    <property type="entry name" value="ZF_RING_2"/>
    <property type="match status" value="1"/>
</dbReference>
<dbReference type="SMART" id="SM00647">
    <property type="entry name" value="IBR"/>
    <property type="match status" value="1"/>
</dbReference>
<dbReference type="PANTHER" id="PTHR45943:SF2">
    <property type="entry name" value="RING-TYPE DOMAIN-CONTAINING PROTEIN"/>
    <property type="match status" value="1"/>
</dbReference>
<name>A0A2R5GQH5_9STRA</name>
<gene>
    <name evidence="7" type="ORF">FCC1311_063442</name>
</gene>